<keyword evidence="3" id="KW-0325">Glycoprotein</keyword>
<dbReference type="InterPro" id="IPR048290">
    <property type="entry name" value="ZP_chr"/>
</dbReference>
<dbReference type="KEGG" id="aten:116290414"/>
<dbReference type="InterPro" id="IPR055355">
    <property type="entry name" value="ZP-C"/>
</dbReference>
<dbReference type="PANTHER" id="PTHR14002:SF43">
    <property type="entry name" value="DELTA-LIKE PROTEIN"/>
    <property type="match status" value="1"/>
</dbReference>
<dbReference type="PRINTS" id="PR00023">
    <property type="entry name" value="ZPELLUCIDA"/>
</dbReference>
<evidence type="ECO:0000256" key="4">
    <source>
        <dbReference type="SAM" id="MobiDB-lite"/>
    </source>
</evidence>
<dbReference type="RefSeq" id="XP_031553295.1">
    <property type="nucleotide sequence ID" value="XM_031697435.1"/>
</dbReference>
<dbReference type="GeneID" id="116290414"/>
<feature type="transmembrane region" description="Helical" evidence="5">
    <location>
        <begin position="475"/>
        <end position="499"/>
    </location>
</feature>
<keyword evidence="5" id="KW-1133">Transmembrane helix</keyword>
<dbReference type="Pfam" id="PF23344">
    <property type="entry name" value="ZP-N"/>
    <property type="match status" value="1"/>
</dbReference>
<dbReference type="InParanoid" id="A0A6P8HL08"/>
<gene>
    <name evidence="8" type="primary">LOC116290414</name>
</gene>
<keyword evidence="1" id="KW-0732">Signal</keyword>
<dbReference type="InterPro" id="IPR042235">
    <property type="entry name" value="ZP-C_dom"/>
</dbReference>
<dbReference type="SMART" id="SM00241">
    <property type="entry name" value="ZP"/>
    <property type="match status" value="1"/>
</dbReference>
<evidence type="ECO:0000259" key="6">
    <source>
        <dbReference type="PROSITE" id="PS51034"/>
    </source>
</evidence>
<dbReference type="Gene3D" id="2.60.40.3210">
    <property type="entry name" value="Zona pellucida, ZP-N domain"/>
    <property type="match status" value="1"/>
</dbReference>
<dbReference type="Gene3D" id="2.60.40.4100">
    <property type="entry name" value="Zona pellucida, ZP-C domain"/>
    <property type="match status" value="1"/>
</dbReference>
<sequence length="545" mass="61291">MGFSKGVNSGLLQAALTVFMLKTAYSMNYNYLSSTNSSVAFSSNWMTSEVPQFSDHFTYPNKPSSTVPQFSDHFTYPNRPSSTVPQFSDHLTTYPNRPSITVPQFSDHFTTYPNRLFSTVPARSFSTQRTSTLQQASSSTSLFSQGITSTVPLNTGISVPSSEILPARATRSVQATSSIILMRPRVTCQENHMEIELDKNTYSYLNSSAFHLRDSSCHGQVTQRSIILSTPLNSCMTISKQTDDTVTYQNEVRAEWTIKTNPNDTVTRHDALVLPFNCTYKRRKYVSVSFKPKRRVDAEEGAFGNFTFLMDLYSDNSYTHSYNISDYPISVQLNQRLYIKYQVLSDKADLHVFAEKCLATTTTSESTTPSYVFLDNGCNVDKTINYNYEPNREQNFSIQAFRFIANHPVVYLHCLLLVCHTTYNTSKCAVGCQNNRVRRDMSRDAQESNLYHLSSGPITLKRTIKSTPDKTTTPGVTVIALSSAVGMLLIGCFVLLVLLRRRKKQTSKTQDESQPTQLEAYDNPGVNREDDPAGLKMSNQQDDAL</sequence>
<evidence type="ECO:0000313" key="7">
    <source>
        <dbReference type="Proteomes" id="UP000515163"/>
    </source>
</evidence>
<reference evidence="8" key="1">
    <citation type="submission" date="2025-08" db="UniProtKB">
        <authorList>
            <consortium name="RefSeq"/>
        </authorList>
    </citation>
    <scope>IDENTIFICATION</scope>
    <source>
        <tissue evidence="8">Tentacle</tissue>
    </source>
</reference>
<dbReference type="AlphaFoldDB" id="A0A6P8HL08"/>
<keyword evidence="7" id="KW-1185">Reference proteome</keyword>
<feature type="domain" description="ZP" evidence="6">
    <location>
        <begin position="187"/>
        <end position="435"/>
    </location>
</feature>
<evidence type="ECO:0000256" key="2">
    <source>
        <dbReference type="ARBA" id="ARBA00023157"/>
    </source>
</evidence>
<keyword evidence="5" id="KW-0472">Membrane</keyword>
<dbReference type="FunCoup" id="A0A6P8HL08">
    <property type="interactions" value="44"/>
</dbReference>
<name>A0A6P8HL08_ACTTE</name>
<dbReference type="InterPro" id="IPR001507">
    <property type="entry name" value="ZP_dom"/>
</dbReference>
<dbReference type="PANTHER" id="PTHR14002">
    <property type="entry name" value="ENDOGLIN/TGF-BETA RECEPTOR TYPE III"/>
    <property type="match status" value="1"/>
</dbReference>
<evidence type="ECO:0000256" key="5">
    <source>
        <dbReference type="SAM" id="Phobius"/>
    </source>
</evidence>
<dbReference type="OrthoDB" id="5968655at2759"/>
<keyword evidence="2" id="KW-1015">Disulfide bond</keyword>
<accession>A0A6P8HL08</accession>
<dbReference type="PROSITE" id="PS51034">
    <property type="entry name" value="ZP_2"/>
    <property type="match status" value="1"/>
</dbReference>
<evidence type="ECO:0000256" key="1">
    <source>
        <dbReference type="ARBA" id="ARBA00022729"/>
    </source>
</evidence>
<keyword evidence="5" id="KW-0812">Transmembrane</keyword>
<dbReference type="Proteomes" id="UP000515163">
    <property type="component" value="Unplaced"/>
</dbReference>
<proteinExistence type="predicted"/>
<dbReference type="InterPro" id="IPR055356">
    <property type="entry name" value="ZP-N"/>
</dbReference>
<dbReference type="Pfam" id="PF00100">
    <property type="entry name" value="Zona_pellucida"/>
    <property type="match status" value="1"/>
</dbReference>
<evidence type="ECO:0000313" key="8">
    <source>
        <dbReference type="RefSeq" id="XP_031553295.1"/>
    </source>
</evidence>
<organism evidence="7 8">
    <name type="scientific">Actinia tenebrosa</name>
    <name type="common">Australian red waratah sea anemone</name>
    <dbReference type="NCBI Taxonomy" id="6105"/>
    <lineage>
        <taxon>Eukaryota</taxon>
        <taxon>Metazoa</taxon>
        <taxon>Cnidaria</taxon>
        <taxon>Anthozoa</taxon>
        <taxon>Hexacorallia</taxon>
        <taxon>Actiniaria</taxon>
        <taxon>Actiniidae</taxon>
        <taxon>Actinia</taxon>
    </lineage>
</organism>
<protein>
    <submittedName>
        <fullName evidence="8">ZP domain-containing protein-like isoform X1</fullName>
    </submittedName>
</protein>
<feature type="region of interest" description="Disordered" evidence="4">
    <location>
        <begin position="506"/>
        <end position="545"/>
    </location>
</feature>
<evidence type="ECO:0000256" key="3">
    <source>
        <dbReference type="ARBA" id="ARBA00023180"/>
    </source>
</evidence>